<keyword evidence="2 4" id="KW-0863">Zinc-finger</keyword>
<dbReference type="Pfam" id="PF13445">
    <property type="entry name" value="zf-RING_UBOX"/>
    <property type="match status" value="1"/>
</dbReference>
<dbReference type="InterPro" id="IPR013083">
    <property type="entry name" value="Znf_RING/FYVE/PHD"/>
</dbReference>
<evidence type="ECO:0000256" key="3">
    <source>
        <dbReference type="ARBA" id="ARBA00022833"/>
    </source>
</evidence>
<feature type="domain" description="RING-type" evidence="5">
    <location>
        <begin position="68"/>
        <end position="111"/>
    </location>
</feature>
<dbReference type="InterPro" id="IPR001841">
    <property type="entry name" value="Znf_RING"/>
</dbReference>
<proteinExistence type="predicted"/>
<dbReference type="OrthoDB" id="7927823at2759"/>
<dbReference type="SMART" id="SM00184">
    <property type="entry name" value="RING"/>
    <property type="match status" value="3"/>
</dbReference>
<organism evidence="6 8">
    <name type="scientific">Didymodactylos carnosus</name>
    <dbReference type="NCBI Taxonomy" id="1234261"/>
    <lineage>
        <taxon>Eukaryota</taxon>
        <taxon>Metazoa</taxon>
        <taxon>Spiralia</taxon>
        <taxon>Gnathifera</taxon>
        <taxon>Rotifera</taxon>
        <taxon>Eurotatoria</taxon>
        <taxon>Bdelloidea</taxon>
        <taxon>Philodinida</taxon>
        <taxon>Philodinidae</taxon>
        <taxon>Didymodactylos</taxon>
    </lineage>
</organism>
<dbReference type="EMBL" id="CAJOBC010026599">
    <property type="protein sequence ID" value="CAF4071598.1"/>
    <property type="molecule type" value="Genomic_DNA"/>
</dbReference>
<protein>
    <recommendedName>
        <fullName evidence="5">RING-type domain-containing protein</fullName>
    </recommendedName>
</protein>
<dbReference type="Proteomes" id="UP000681722">
    <property type="component" value="Unassembled WGS sequence"/>
</dbReference>
<feature type="domain" description="RING-type" evidence="5">
    <location>
        <begin position="132"/>
        <end position="174"/>
    </location>
</feature>
<evidence type="ECO:0000313" key="8">
    <source>
        <dbReference type="Proteomes" id="UP000663829"/>
    </source>
</evidence>
<dbReference type="PROSITE" id="PS50089">
    <property type="entry name" value="ZF_RING_2"/>
    <property type="match status" value="2"/>
</dbReference>
<dbReference type="AlphaFoldDB" id="A0A815C271"/>
<sequence>MSSSKRFECEIREKQLGENDDTLTTDCRHIYHRHCAQKRLDEMQRSDCRKCSKESAVGDALPRAKKECNICEKIINDDDDALVTTDCQHTFHIHCAQKRLDELQRSECRRCGKKSALGDAPEQLNAILEGECKICEKQLGRKDGTLTTDCQHIFHMICAQNRLDDVKKSDCRGCGKESAISNALKRYQVTSRKLTERVSNPTETKEK</sequence>
<dbReference type="GO" id="GO:0008270">
    <property type="term" value="F:zinc ion binding"/>
    <property type="evidence" value="ECO:0007669"/>
    <property type="project" value="UniProtKB-KW"/>
</dbReference>
<dbReference type="Proteomes" id="UP000663829">
    <property type="component" value="Unassembled WGS sequence"/>
</dbReference>
<name>A0A815C271_9BILA</name>
<gene>
    <name evidence="6" type="ORF">GPM918_LOCUS27425</name>
    <name evidence="7" type="ORF">SRO942_LOCUS27748</name>
</gene>
<evidence type="ECO:0000256" key="4">
    <source>
        <dbReference type="PROSITE-ProRule" id="PRU00175"/>
    </source>
</evidence>
<accession>A0A815C271</accession>
<dbReference type="InterPro" id="IPR027370">
    <property type="entry name" value="Znf-RING_euk"/>
</dbReference>
<evidence type="ECO:0000259" key="5">
    <source>
        <dbReference type="PROSITE" id="PS50089"/>
    </source>
</evidence>
<evidence type="ECO:0000256" key="2">
    <source>
        <dbReference type="ARBA" id="ARBA00022771"/>
    </source>
</evidence>
<keyword evidence="8" id="KW-1185">Reference proteome</keyword>
<feature type="non-terminal residue" evidence="6">
    <location>
        <position position="207"/>
    </location>
</feature>
<comment type="caution">
    <text evidence="6">The sequence shown here is derived from an EMBL/GenBank/DDBJ whole genome shotgun (WGS) entry which is preliminary data.</text>
</comment>
<evidence type="ECO:0000313" key="7">
    <source>
        <dbReference type="EMBL" id="CAF4071598.1"/>
    </source>
</evidence>
<reference evidence="6" key="1">
    <citation type="submission" date="2021-02" db="EMBL/GenBank/DDBJ databases">
        <authorList>
            <person name="Nowell W R."/>
        </authorList>
    </citation>
    <scope>NUCLEOTIDE SEQUENCE</scope>
</reference>
<evidence type="ECO:0000256" key="1">
    <source>
        <dbReference type="ARBA" id="ARBA00022723"/>
    </source>
</evidence>
<dbReference type="Gene3D" id="3.30.40.10">
    <property type="entry name" value="Zinc/RING finger domain, C3HC4 (zinc finger)"/>
    <property type="match status" value="3"/>
</dbReference>
<keyword evidence="3" id="KW-0862">Zinc</keyword>
<keyword evidence="1" id="KW-0479">Metal-binding</keyword>
<evidence type="ECO:0000313" key="6">
    <source>
        <dbReference type="EMBL" id="CAF1278204.1"/>
    </source>
</evidence>
<dbReference type="SUPFAM" id="SSF57850">
    <property type="entry name" value="RING/U-box"/>
    <property type="match status" value="3"/>
</dbReference>
<dbReference type="EMBL" id="CAJNOQ010011498">
    <property type="protein sequence ID" value="CAF1278204.1"/>
    <property type="molecule type" value="Genomic_DNA"/>
</dbReference>